<dbReference type="EMBL" id="MU001499">
    <property type="protein sequence ID" value="KAF2445832.1"/>
    <property type="molecule type" value="Genomic_DNA"/>
</dbReference>
<dbReference type="GO" id="GO:0016020">
    <property type="term" value="C:membrane"/>
    <property type="evidence" value="ECO:0007669"/>
    <property type="project" value="UniProtKB-SubCell"/>
</dbReference>
<evidence type="ECO:0000313" key="10">
    <source>
        <dbReference type="Proteomes" id="UP000799764"/>
    </source>
</evidence>
<evidence type="ECO:0000256" key="1">
    <source>
        <dbReference type="ARBA" id="ARBA00004141"/>
    </source>
</evidence>
<dbReference type="Pfam" id="PF20684">
    <property type="entry name" value="Fung_rhodopsin"/>
    <property type="match status" value="1"/>
</dbReference>
<organism evidence="9 10">
    <name type="scientific">Karstenula rhodostoma CBS 690.94</name>
    <dbReference type="NCBI Taxonomy" id="1392251"/>
    <lineage>
        <taxon>Eukaryota</taxon>
        <taxon>Fungi</taxon>
        <taxon>Dikarya</taxon>
        <taxon>Ascomycota</taxon>
        <taxon>Pezizomycotina</taxon>
        <taxon>Dothideomycetes</taxon>
        <taxon>Pleosporomycetidae</taxon>
        <taxon>Pleosporales</taxon>
        <taxon>Massarineae</taxon>
        <taxon>Didymosphaeriaceae</taxon>
        <taxon>Karstenula</taxon>
    </lineage>
</organism>
<feature type="transmembrane region" description="Helical" evidence="7">
    <location>
        <begin position="180"/>
        <end position="202"/>
    </location>
</feature>
<feature type="region of interest" description="Disordered" evidence="6">
    <location>
        <begin position="304"/>
        <end position="334"/>
    </location>
</feature>
<dbReference type="AlphaFoldDB" id="A0A9P4PKT0"/>
<feature type="transmembrane region" description="Helical" evidence="7">
    <location>
        <begin position="98"/>
        <end position="120"/>
    </location>
</feature>
<dbReference type="InterPro" id="IPR049326">
    <property type="entry name" value="Rhodopsin_dom_fungi"/>
</dbReference>
<keyword evidence="4 7" id="KW-0472">Membrane</keyword>
<dbReference type="PANTHER" id="PTHR33048">
    <property type="entry name" value="PTH11-LIKE INTEGRAL MEMBRANE PROTEIN (AFU_ORTHOLOGUE AFUA_5G11245)"/>
    <property type="match status" value="1"/>
</dbReference>
<accession>A0A9P4PKT0</accession>
<evidence type="ECO:0000256" key="2">
    <source>
        <dbReference type="ARBA" id="ARBA00022692"/>
    </source>
</evidence>
<comment type="caution">
    <text evidence="9">The sequence shown here is derived from an EMBL/GenBank/DDBJ whole genome shotgun (WGS) entry which is preliminary data.</text>
</comment>
<dbReference type="PANTHER" id="PTHR33048:SF105">
    <property type="match status" value="1"/>
</dbReference>
<evidence type="ECO:0000259" key="8">
    <source>
        <dbReference type="Pfam" id="PF20684"/>
    </source>
</evidence>
<reference evidence="9" key="1">
    <citation type="journal article" date="2020" name="Stud. Mycol.">
        <title>101 Dothideomycetes genomes: a test case for predicting lifestyles and emergence of pathogens.</title>
        <authorList>
            <person name="Haridas S."/>
            <person name="Albert R."/>
            <person name="Binder M."/>
            <person name="Bloem J."/>
            <person name="Labutti K."/>
            <person name="Salamov A."/>
            <person name="Andreopoulos B."/>
            <person name="Baker S."/>
            <person name="Barry K."/>
            <person name="Bills G."/>
            <person name="Bluhm B."/>
            <person name="Cannon C."/>
            <person name="Castanera R."/>
            <person name="Culley D."/>
            <person name="Daum C."/>
            <person name="Ezra D."/>
            <person name="Gonzalez J."/>
            <person name="Henrissat B."/>
            <person name="Kuo A."/>
            <person name="Liang C."/>
            <person name="Lipzen A."/>
            <person name="Lutzoni F."/>
            <person name="Magnuson J."/>
            <person name="Mondo S."/>
            <person name="Nolan M."/>
            <person name="Ohm R."/>
            <person name="Pangilinan J."/>
            <person name="Park H.-J."/>
            <person name="Ramirez L."/>
            <person name="Alfaro M."/>
            <person name="Sun H."/>
            <person name="Tritt A."/>
            <person name="Yoshinaga Y."/>
            <person name="Zwiers L.-H."/>
            <person name="Turgeon B."/>
            <person name="Goodwin S."/>
            <person name="Spatafora J."/>
            <person name="Crous P."/>
            <person name="Grigoriev I."/>
        </authorList>
    </citation>
    <scope>NUCLEOTIDE SEQUENCE</scope>
    <source>
        <strain evidence="9">CBS 690.94</strain>
    </source>
</reference>
<dbReference type="InterPro" id="IPR052337">
    <property type="entry name" value="SAT4-like"/>
</dbReference>
<keyword evidence="10" id="KW-1185">Reference proteome</keyword>
<protein>
    <recommendedName>
        <fullName evidence="8">Rhodopsin domain-containing protein</fullName>
    </recommendedName>
</protein>
<feature type="domain" description="Rhodopsin" evidence="8">
    <location>
        <begin position="22"/>
        <end position="273"/>
    </location>
</feature>
<evidence type="ECO:0000256" key="5">
    <source>
        <dbReference type="ARBA" id="ARBA00038359"/>
    </source>
</evidence>
<evidence type="ECO:0000256" key="6">
    <source>
        <dbReference type="SAM" id="MobiDB-lite"/>
    </source>
</evidence>
<evidence type="ECO:0000256" key="7">
    <source>
        <dbReference type="SAM" id="Phobius"/>
    </source>
</evidence>
<gene>
    <name evidence="9" type="ORF">P171DRAFT_431224</name>
</gene>
<feature type="region of interest" description="Disordered" evidence="6">
    <location>
        <begin position="373"/>
        <end position="392"/>
    </location>
</feature>
<evidence type="ECO:0000256" key="3">
    <source>
        <dbReference type="ARBA" id="ARBA00022989"/>
    </source>
</evidence>
<feature type="transmembrane region" description="Helical" evidence="7">
    <location>
        <begin position="214"/>
        <end position="236"/>
    </location>
</feature>
<keyword evidence="3 7" id="KW-1133">Transmembrane helix</keyword>
<keyword evidence="2 7" id="KW-0812">Transmembrane</keyword>
<feature type="transmembrane region" description="Helical" evidence="7">
    <location>
        <begin position="42"/>
        <end position="64"/>
    </location>
</feature>
<comment type="subcellular location">
    <subcellularLocation>
        <location evidence="1">Membrane</location>
        <topology evidence="1">Multi-pass membrane protein</topology>
    </subcellularLocation>
</comment>
<feature type="transmembrane region" description="Helical" evidence="7">
    <location>
        <begin position="12"/>
        <end position="30"/>
    </location>
</feature>
<proteinExistence type="inferred from homology"/>
<sequence length="392" mass="42975">MPDSQTVELFTLYALGVSFTILRTYARIVAVGVRDLRVDDYLIWLAILIYSAQCALGYNVGVAAHGLDNSGMTPAQRSALSPDDPEYELRLIGAKIQLAGWTSASCLLWTLKLCVVFFYLRLHDGLTRYRIRIHIAIGLIATTFVALIMTIYLSCRPFNHYWQISPDPGNTCQAAVSRPIIWVMFIGNVSTDAYLFVIPLPMLWQSSLKTYKKLAATLVLSGGILIVVCAILKSVFVLVDPVHGGQLAAAWGTRETFIAVITTNLPMVFPLLKIWLKPWLPTTLNSGSNRKVYKAHGSGFVSIGGGGASATNRSRPGQPSRDASRNMSFDNDSEEHIVRSEAGINLRSLQTVGGTQRSLKKNDIMVSTHVTVTRADASSREDASSQKSGKSY</sequence>
<comment type="similarity">
    <text evidence="5">Belongs to the SAT4 family.</text>
</comment>
<dbReference type="Proteomes" id="UP000799764">
    <property type="component" value="Unassembled WGS sequence"/>
</dbReference>
<evidence type="ECO:0000256" key="4">
    <source>
        <dbReference type="ARBA" id="ARBA00023136"/>
    </source>
</evidence>
<feature type="transmembrane region" description="Helical" evidence="7">
    <location>
        <begin position="256"/>
        <end position="276"/>
    </location>
</feature>
<feature type="transmembrane region" description="Helical" evidence="7">
    <location>
        <begin position="132"/>
        <end position="153"/>
    </location>
</feature>
<evidence type="ECO:0000313" key="9">
    <source>
        <dbReference type="EMBL" id="KAF2445832.1"/>
    </source>
</evidence>
<dbReference type="OrthoDB" id="4329349at2759"/>
<name>A0A9P4PKT0_9PLEO</name>